<keyword evidence="3 4" id="KW-0408">Iron</keyword>
<dbReference type="Gene3D" id="1.10.760.10">
    <property type="entry name" value="Cytochrome c-like domain"/>
    <property type="match status" value="2"/>
</dbReference>
<dbReference type="SUPFAM" id="SSF46626">
    <property type="entry name" value="Cytochrome c"/>
    <property type="match status" value="2"/>
</dbReference>
<dbReference type="Pfam" id="PF00034">
    <property type="entry name" value="Cytochrom_C"/>
    <property type="match status" value="1"/>
</dbReference>
<evidence type="ECO:0000313" key="7">
    <source>
        <dbReference type="Proteomes" id="UP001236507"/>
    </source>
</evidence>
<dbReference type="EMBL" id="JASHIF010000033">
    <property type="protein sequence ID" value="MDI9862560.1"/>
    <property type="molecule type" value="Genomic_DNA"/>
</dbReference>
<evidence type="ECO:0000313" key="6">
    <source>
        <dbReference type="EMBL" id="MDI9862560.1"/>
    </source>
</evidence>
<dbReference type="InterPro" id="IPR036909">
    <property type="entry name" value="Cyt_c-like_dom_sf"/>
</dbReference>
<evidence type="ECO:0000259" key="5">
    <source>
        <dbReference type="PROSITE" id="PS51007"/>
    </source>
</evidence>
<comment type="caution">
    <text evidence="6">The sequence shown here is derived from an EMBL/GenBank/DDBJ whole genome shotgun (WGS) entry which is preliminary data.</text>
</comment>
<dbReference type="PANTHER" id="PTHR35008">
    <property type="entry name" value="BLL4482 PROTEIN-RELATED"/>
    <property type="match status" value="1"/>
</dbReference>
<organism evidence="6 7">
    <name type="scientific">Flectobacillus roseus</name>
    <dbReference type="NCBI Taxonomy" id="502259"/>
    <lineage>
        <taxon>Bacteria</taxon>
        <taxon>Pseudomonadati</taxon>
        <taxon>Bacteroidota</taxon>
        <taxon>Cytophagia</taxon>
        <taxon>Cytophagales</taxon>
        <taxon>Flectobacillaceae</taxon>
        <taxon>Flectobacillus</taxon>
    </lineage>
</organism>
<proteinExistence type="predicted"/>
<gene>
    <name evidence="6" type="ORF">QM524_25265</name>
</gene>
<dbReference type="PROSITE" id="PS51007">
    <property type="entry name" value="CYTC"/>
    <property type="match status" value="1"/>
</dbReference>
<keyword evidence="2 4" id="KW-0479">Metal-binding</keyword>
<evidence type="ECO:0000256" key="2">
    <source>
        <dbReference type="ARBA" id="ARBA00022723"/>
    </source>
</evidence>
<evidence type="ECO:0000256" key="3">
    <source>
        <dbReference type="ARBA" id="ARBA00023004"/>
    </source>
</evidence>
<evidence type="ECO:0000256" key="4">
    <source>
        <dbReference type="PROSITE-ProRule" id="PRU00433"/>
    </source>
</evidence>
<dbReference type="Proteomes" id="UP001236507">
    <property type="component" value="Unassembled WGS sequence"/>
</dbReference>
<dbReference type="RefSeq" id="WP_283346798.1">
    <property type="nucleotide sequence ID" value="NZ_JASHIF010000033.1"/>
</dbReference>
<name>A0ABT6YG71_9BACT</name>
<feature type="domain" description="Cytochrome c" evidence="5">
    <location>
        <begin position="208"/>
        <end position="298"/>
    </location>
</feature>
<protein>
    <submittedName>
        <fullName evidence="6">C-type cytochrome</fullName>
    </submittedName>
</protein>
<sequence>MQENIDKSLGFSTKMMLGLVSVLVVLVFTVLGLIINEKPSNSANSPDSLLVKKFQLPDSNFTHLWEAPADWRLARLNKDQRDLIHYGKDLIANTAEYLGPNGTVSHISNGMNCQNCHLNAGTKAWGNNYFAVASTYPKFRARSGRLESKEKRINDCFERSLNGKPLDSTSKEMRAIVAYMDWIGSDVEKKHTPKGTGIFKLKLLQRAADPTKGAEIYTQKCQSCHQADGQGVLAEGGKKFTYPPLWGKNSYNDGAGLYRMSNLAGYIKYNMPLGVTYQNTQLSDEEAWDVAAYINSQIRPHKDLSQDWPKIADKPFDHPFGPYSDPFSELQHKYGPFKAIKDWKKKRN</sequence>
<keyword evidence="7" id="KW-1185">Reference proteome</keyword>
<reference evidence="6 7" key="1">
    <citation type="submission" date="2023-05" db="EMBL/GenBank/DDBJ databases">
        <title>Novel species of genus Flectobacillus isolated from stream in China.</title>
        <authorList>
            <person name="Lu H."/>
        </authorList>
    </citation>
    <scope>NUCLEOTIDE SEQUENCE [LARGE SCALE GENOMIC DNA]</scope>
    <source>
        <strain evidence="6 7">KCTC 42575</strain>
    </source>
</reference>
<accession>A0ABT6YG71</accession>
<dbReference type="PANTHER" id="PTHR35008:SF9">
    <property type="entry name" value="CYTOCHROME C DOMAIN-CONTAINING PROTEIN"/>
    <property type="match status" value="1"/>
</dbReference>
<dbReference type="InterPro" id="IPR051459">
    <property type="entry name" value="Cytochrome_c-type_DH"/>
</dbReference>
<dbReference type="InterPro" id="IPR009056">
    <property type="entry name" value="Cyt_c-like_dom"/>
</dbReference>
<dbReference type="Pfam" id="PF21342">
    <property type="entry name" value="SoxA-TsdA_cyt-c"/>
    <property type="match status" value="1"/>
</dbReference>
<evidence type="ECO:0000256" key="1">
    <source>
        <dbReference type="ARBA" id="ARBA00022617"/>
    </source>
</evidence>
<keyword evidence="1 4" id="KW-0349">Heme</keyword>